<gene>
    <name evidence="4" type="ORF">DHW03_04300</name>
</gene>
<dbReference type="NCBIfam" id="NF003819">
    <property type="entry name" value="PRK05412.1"/>
    <property type="match status" value="1"/>
</dbReference>
<dbReference type="Gene3D" id="3.30.70.990">
    <property type="entry name" value="YajQ-like, domain 2"/>
    <property type="match status" value="1"/>
</dbReference>
<evidence type="ECO:0000313" key="5">
    <source>
        <dbReference type="Proteomes" id="UP000245379"/>
    </source>
</evidence>
<proteinExistence type="inferred from homology"/>
<dbReference type="HAMAP" id="MF_00632">
    <property type="entry name" value="UPF0234"/>
    <property type="match status" value="1"/>
</dbReference>
<name>A0A317ERH9_9SPHI</name>
<dbReference type="OrthoDB" id="9801447at2"/>
<keyword evidence="1 3" id="KW-0547">Nucleotide-binding</keyword>
<dbReference type="InterPro" id="IPR035570">
    <property type="entry name" value="UPF0234_N"/>
</dbReference>
<dbReference type="AlphaFoldDB" id="A0A317ERH9"/>
<dbReference type="Proteomes" id="UP000245379">
    <property type="component" value="Unassembled WGS sequence"/>
</dbReference>
<dbReference type="InterPro" id="IPR035571">
    <property type="entry name" value="UPF0234-like_C"/>
</dbReference>
<evidence type="ECO:0000256" key="2">
    <source>
        <dbReference type="ARBA" id="ARBA00093450"/>
    </source>
</evidence>
<dbReference type="PANTHER" id="PTHR30476">
    <property type="entry name" value="UPF0234 PROTEIN YAJQ"/>
    <property type="match status" value="1"/>
</dbReference>
<keyword evidence="5" id="KW-1185">Reference proteome</keyword>
<evidence type="ECO:0000313" key="4">
    <source>
        <dbReference type="EMBL" id="PWS29062.1"/>
    </source>
</evidence>
<dbReference type="CDD" id="cd11740">
    <property type="entry name" value="YajQ_like"/>
    <property type="match status" value="1"/>
</dbReference>
<sequence>MPSFDIVSKVDAQTLDNAINNAKKEILNRFDFNGSKSTVDLDKKTNVVTIVTEDDMRLKAITDSIISRMMKQNLDPKSLDFGKETIASGNMIRKEITIKEGLDKEAAKKVVAKIKASGLKVQPAIMDDQIRVTAKKIDDLQAVMNVCRAEDFGQPLQYINMRN</sequence>
<dbReference type="InterPro" id="IPR007551">
    <property type="entry name" value="YajQ/Smlt4090-like"/>
</dbReference>
<evidence type="ECO:0000256" key="3">
    <source>
        <dbReference type="HAMAP-Rule" id="MF_00632"/>
    </source>
</evidence>
<accession>A0A317ERH9</accession>
<dbReference type="Gene3D" id="3.30.70.860">
    <property type="match status" value="1"/>
</dbReference>
<dbReference type="EMBL" id="QGNZ01000001">
    <property type="protein sequence ID" value="PWS29062.1"/>
    <property type="molecule type" value="Genomic_DNA"/>
</dbReference>
<organism evidence="4 5">
    <name type="scientific">Pedobacter yonginense</name>
    <dbReference type="NCBI Taxonomy" id="651869"/>
    <lineage>
        <taxon>Bacteria</taxon>
        <taxon>Pseudomonadati</taxon>
        <taxon>Bacteroidota</taxon>
        <taxon>Sphingobacteriia</taxon>
        <taxon>Sphingobacteriales</taxon>
        <taxon>Sphingobacteriaceae</taxon>
        <taxon>Pedobacter</taxon>
    </lineage>
</organism>
<reference evidence="4 5" key="1">
    <citation type="submission" date="2018-05" db="EMBL/GenBank/DDBJ databases">
        <title>Pedobacter paludis sp. nov., isolated from wetland soil.</title>
        <authorList>
            <person name="Zhang Y."/>
            <person name="Wang G."/>
        </authorList>
    </citation>
    <scope>NUCLEOTIDE SEQUENCE [LARGE SCALE GENOMIC DNA]</scope>
    <source>
        <strain evidence="4 5">KCTC22721</strain>
    </source>
</reference>
<dbReference type="SUPFAM" id="SSF89963">
    <property type="entry name" value="YajQ-like"/>
    <property type="match status" value="2"/>
</dbReference>
<evidence type="ECO:0000256" key="1">
    <source>
        <dbReference type="ARBA" id="ARBA00022741"/>
    </source>
</evidence>
<protein>
    <recommendedName>
        <fullName evidence="3">Nucleotide-binding protein DHW03_04300</fullName>
    </recommendedName>
</protein>
<dbReference type="RefSeq" id="WP_109924491.1">
    <property type="nucleotide sequence ID" value="NZ_QGNZ01000001.1"/>
</dbReference>
<dbReference type="GO" id="GO:0005829">
    <property type="term" value="C:cytosol"/>
    <property type="evidence" value="ECO:0007669"/>
    <property type="project" value="TreeGrafter"/>
</dbReference>
<dbReference type="GO" id="GO:0000166">
    <property type="term" value="F:nucleotide binding"/>
    <property type="evidence" value="ECO:0007669"/>
    <property type="project" value="UniProtKB-UniRule"/>
</dbReference>
<comment type="function">
    <text evidence="3">Nucleotide-binding protein.</text>
</comment>
<dbReference type="InterPro" id="IPR036183">
    <property type="entry name" value="YajQ-like_sf"/>
</dbReference>
<comment type="similarity">
    <text evidence="2 3">Belongs to the YajQ family.</text>
</comment>
<dbReference type="Pfam" id="PF04461">
    <property type="entry name" value="YajQ"/>
    <property type="match status" value="1"/>
</dbReference>
<comment type="caution">
    <text evidence="4">The sequence shown here is derived from an EMBL/GenBank/DDBJ whole genome shotgun (WGS) entry which is preliminary data.</text>
</comment>
<dbReference type="PANTHER" id="PTHR30476:SF0">
    <property type="entry name" value="UPF0234 PROTEIN YAJQ"/>
    <property type="match status" value="1"/>
</dbReference>